<keyword evidence="3" id="KW-1185">Reference proteome</keyword>
<evidence type="ECO:0000256" key="1">
    <source>
        <dbReference type="SAM" id="Phobius"/>
    </source>
</evidence>
<gene>
    <name evidence="2" type="ORF">QBC47DRAFT_40104</name>
</gene>
<feature type="transmembrane region" description="Helical" evidence="1">
    <location>
        <begin position="15"/>
        <end position="34"/>
    </location>
</feature>
<keyword evidence="1" id="KW-1133">Transmembrane helix</keyword>
<dbReference type="AlphaFoldDB" id="A0AAJ0F458"/>
<feature type="transmembrane region" description="Helical" evidence="1">
    <location>
        <begin position="109"/>
        <end position="128"/>
    </location>
</feature>
<evidence type="ECO:0000313" key="2">
    <source>
        <dbReference type="EMBL" id="KAK1754241.1"/>
    </source>
</evidence>
<keyword evidence="1" id="KW-0472">Membrane</keyword>
<organism evidence="2 3">
    <name type="scientific">Echria macrotheca</name>
    <dbReference type="NCBI Taxonomy" id="438768"/>
    <lineage>
        <taxon>Eukaryota</taxon>
        <taxon>Fungi</taxon>
        <taxon>Dikarya</taxon>
        <taxon>Ascomycota</taxon>
        <taxon>Pezizomycotina</taxon>
        <taxon>Sordariomycetes</taxon>
        <taxon>Sordariomycetidae</taxon>
        <taxon>Sordariales</taxon>
        <taxon>Schizotheciaceae</taxon>
        <taxon>Echria</taxon>
    </lineage>
</organism>
<evidence type="ECO:0000313" key="3">
    <source>
        <dbReference type="Proteomes" id="UP001239445"/>
    </source>
</evidence>
<proteinExistence type="predicted"/>
<accession>A0AAJ0F458</accession>
<dbReference type="EMBL" id="MU839836">
    <property type="protein sequence ID" value="KAK1754241.1"/>
    <property type="molecule type" value="Genomic_DNA"/>
</dbReference>
<comment type="caution">
    <text evidence="2">The sequence shown here is derived from an EMBL/GenBank/DDBJ whole genome shotgun (WGS) entry which is preliminary data.</text>
</comment>
<sequence length="168" mass="18398">MLSGQPLPKNPNRDFFLSAVYYRFIVGGITLASVGRSARSVGRSPYIHPSSLLLVILGRRWADMWHSFDAWSGGGGGRGANPTQHPRVKLVAGLTKNRAPVIFSPRCGVFASFLLLVTFVIDLAPFLLRISIQRVKDGFATLTRPQLSCRVEKGECIAIRETGECAIL</sequence>
<protein>
    <submittedName>
        <fullName evidence="2">Uncharacterized protein</fullName>
    </submittedName>
</protein>
<name>A0AAJ0F458_9PEZI</name>
<keyword evidence="1" id="KW-0812">Transmembrane</keyword>
<reference evidence="2" key="1">
    <citation type="submission" date="2023-06" db="EMBL/GenBank/DDBJ databases">
        <title>Genome-scale phylogeny and comparative genomics of the fungal order Sordariales.</title>
        <authorList>
            <consortium name="Lawrence Berkeley National Laboratory"/>
            <person name="Hensen N."/>
            <person name="Bonometti L."/>
            <person name="Westerberg I."/>
            <person name="Brannstrom I.O."/>
            <person name="Guillou S."/>
            <person name="Cros-Aarteil S."/>
            <person name="Calhoun S."/>
            <person name="Haridas S."/>
            <person name="Kuo A."/>
            <person name="Mondo S."/>
            <person name="Pangilinan J."/>
            <person name="Riley R."/>
            <person name="Labutti K."/>
            <person name="Andreopoulos B."/>
            <person name="Lipzen A."/>
            <person name="Chen C."/>
            <person name="Yanf M."/>
            <person name="Daum C."/>
            <person name="Ng V."/>
            <person name="Clum A."/>
            <person name="Steindorff A."/>
            <person name="Ohm R."/>
            <person name="Martin F."/>
            <person name="Silar P."/>
            <person name="Natvig D."/>
            <person name="Lalanne C."/>
            <person name="Gautier V."/>
            <person name="Ament-Velasquez S.L."/>
            <person name="Kruys A."/>
            <person name="Hutchinson M.I."/>
            <person name="Powell A.J."/>
            <person name="Barry K."/>
            <person name="Miller A.N."/>
            <person name="Grigoriev I.V."/>
            <person name="Debuchy R."/>
            <person name="Gladieux P."/>
            <person name="Thoren M.H."/>
            <person name="Johannesson H."/>
        </authorList>
    </citation>
    <scope>NUCLEOTIDE SEQUENCE</scope>
    <source>
        <strain evidence="2">PSN4</strain>
    </source>
</reference>
<dbReference type="Proteomes" id="UP001239445">
    <property type="component" value="Unassembled WGS sequence"/>
</dbReference>